<comment type="similarity">
    <text evidence="2 9">Belongs to the FliQ/MopD/SpaQ family.</text>
</comment>
<accession>A0A5A8F4W6</accession>
<dbReference type="Proteomes" id="UP000322876">
    <property type="component" value="Unassembled WGS sequence"/>
</dbReference>
<keyword evidence="5 9" id="KW-0812">Transmembrane</keyword>
<dbReference type="GO" id="GO:0044780">
    <property type="term" value="P:bacterial-type flagellum assembly"/>
    <property type="evidence" value="ECO:0007669"/>
    <property type="project" value="InterPro"/>
</dbReference>
<dbReference type="OrthoDB" id="9806440at2"/>
<dbReference type="EMBL" id="VFJB01000004">
    <property type="protein sequence ID" value="KAA0258414.1"/>
    <property type="molecule type" value="Genomic_DNA"/>
</dbReference>
<dbReference type="InterPro" id="IPR006305">
    <property type="entry name" value="FliQ"/>
</dbReference>
<dbReference type="GO" id="GO:0009306">
    <property type="term" value="P:protein secretion"/>
    <property type="evidence" value="ECO:0007669"/>
    <property type="project" value="InterPro"/>
</dbReference>
<keyword evidence="11" id="KW-1185">Reference proteome</keyword>
<evidence type="ECO:0000313" key="11">
    <source>
        <dbReference type="Proteomes" id="UP000322876"/>
    </source>
</evidence>
<keyword evidence="8 9" id="KW-0975">Bacterial flagellum</keyword>
<dbReference type="PIRSF" id="PIRSF004669">
    <property type="entry name" value="FliQ"/>
    <property type="match status" value="1"/>
</dbReference>
<evidence type="ECO:0000313" key="10">
    <source>
        <dbReference type="EMBL" id="KAA0258414.1"/>
    </source>
</evidence>
<keyword evidence="6 9" id="KW-1133">Transmembrane helix</keyword>
<evidence type="ECO:0000256" key="5">
    <source>
        <dbReference type="ARBA" id="ARBA00022692"/>
    </source>
</evidence>
<reference evidence="10 11" key="1">
    <citation type="submission" date="2019-06" db="EMBL/GenBank/DDBJ databases">
        <title>Genomic insights into carbon and energy metabolism of Deferribacter autotrophicus revealed new metabolic traits in the phylum Deferribacteres.</title>
        <authorList>
            <person name="Slobodkin A.I."/>
            <person name="Slobodkina G.B."/>
            <person name="Allioux M."/>
            <person name="Alain K."/>
            <person name="Jebbar M."/>
            <person name="Shadrin V."/>
            <person name="Kublanov I.V."/>
            <person name="Toshchakov S.V."/>
            <person name="Bonch-Osmolovskaya E.A."/>
        </authorList>
    </citation>
    <scope>NUCLEOTIDE SEQUENCE [LARGE SCALE GENOMIC DNA]</scope>
    <source>
        <strain evidence="10 11">SL50</strain>
    </source>
</reference>
<feature type="transmembrane region" description="Helical" evidence="9">
    <location>
        <begin position="51"/>
        <end position="70"/>
    </location>
</feature>
<keyword evidence="4 9" id="KW-1003">Cell membrane</keyword>
<sequence>MTVDFVIEITTKTLELTLMIAAPMLIFGLVVGLIVSIFQAVTQIQEMTLTFIPKILAVVVALIIFFPWIIDKLISFTVNIIHNIPVYIGKF</sequence>
<organism evidence="10 11">
    <name type="scientific">Deferribacter autotrophicus</name>
    <dbReference type="NCBI Taxonomy" id="500465"/>
    <lineage>
        <taxon>Bacteria</taxon>
        <taxon>Pseudomonadati</taxon>
        <taxon>Deferribacterota</taxon>
        <taxon>Deferribacteres</taxon>
        <taxon>Deferribacterales</taxon>
        <taxon>Deferribacteraceae</taxon>
        <taxon>Deferribacter</taxon>
    </lineage>
</organism>
<dbReference type="NCBIfam" id="TIGR01402">
    <property type="entry name" value="fliQ"/>
    <property type="match status" value="1"/>
</dbReference>
<dbReference type="GO" id="GO:0009425">
    <property type="term" value="C:bacterial-type flagellum basal body"/>
    <property type="evidence" value="ECO:0007669"/>
    <property type="project" value="UniProtKB-SubCell"/>
</dbReference>
<keyword evidence="10" id="KW-0282">Flagellum</keyword>
<dbReference type="Pfam" id="PF01313">
    <property type="entry name" value="Bac_export_3"/>
    <property type="match status" value="1"/>
</dbReference>
<gene>
    <name evidence="9 10" type="primary">fliQ</name>
    <name evidence="10" type="ORF">FHQ18_04445</name>
</gene>
<proteinExistence type="inferred from homology"/>
<dbReference type="PANTHER" id="PTHR34040">
    <property type="entry name" value="FLAGELLAR BIOSYNTHETIC PROTEIN FLIQ"/>
    <property type="match status" value="1"/>
</dbReference>
<keyword evidence="7 9" id="KW-0472">Membrane</keyword>
<keyword evidence="10" id="KW-0969">Cilium</keyword>
<dbReference type="PRINTS" id="PR00952">
    <property type="entry name" value="TYPE3IMQPROT"/>
</dbReference>
<keyword evidence="10" id="KW-0966">Cell projection</keyword>
<comment type="caution">
    <text evidence="10">The sequence shown here is derived from an EMBL/GenBank/DDBJ whole genome shotgun (WGS) entry which is preliminary data.</text>
</comment>
<evidence type="ECO:0000256" key="4">
    <source>
        <dbReference type="ARBA" id="ARBA00022475"/>
    </source>
</evidence>
<evidence type="ECO:0000256" key="2">
    <source>
        <dbReference type="ARBA" id="ARBA00006156"/>
    </source>
</evidence>
<evidence type="ECO:0000256" key="3">
    <source>
        <dbReference type="ARBA" id="ARBA00021718"/>
    </source>
</evidence>
<comment type="function">
    <text evidence="9">Role in flagellar biosynthesis.</text>
</comment>
<dbReference type="PANTHER" id="PTHR34040:SF2">
    <property type="entry name" value="FLAGELLAR BIOSYNTHETIC PROTEIN FLIQ"/>
    <property type="match status" value="1"/>
</dbReference>
<dbReference type="InterPro" id="IPR002191">
    <property type="entry name" value="Bac_export_3"/>
</dbReference>
<name>A0A5A8F4W6_9BACT</name>
<dbReference type="GO" id="GO:0005886">
    <property type="term" value="C:plasma membrane"/>
    <property type="evidence" value="ECO:0007669"/>
    <property type="project" value="UniProtKB-SubCell"/>
</dbReference>
<evidence type="ECO:0000256" key="8">
    <source>
        <dbReference type="ARBA" id="ARBA00023143"/>
    </source>
</evidence>
<evidence type="ECO:0000256" key="6">
    <source>
        <dbReference type="ARBA" id="ARBA00022989"/>
    </source>
</evidence>
<comment type="subcellular location">
    <subcellularLocation>
        <location evidence="1 9">Cell membrane</location>
        <topology evidence="1">Multi-pass membrane protein</topology>
    </subcellularLocation>
    <subcellularLocation>
        <location evidence="9">Bacterial flagellum basal body</location>
    </subcellularLocation>
</comment>
<dbReference type="AlphaFoldDB" id="A0A5A8F4W6"/>
<evidence type="ECO:0000256" key="9">
    <source>
        <dbReference type="RuleBase" id="RU364090"/>
    </source>
</evidence>
<evidence type="ECO:0000256" key="7">
    <source>
        <dbReference type="ARBA" id="ARBA00023136"/>
    </source>
</evidence>
<evidence type="ECO:0000256" key="1">
    <source>
        <dbReference type="ARBA" id="ARBA00004651"/>
    </source>
</evidence>
<protein>
    <recommendedName>
        <fullName evidence="3 9">Flagellar biosynthetic protein FliQ</fullName>
    </recommendedName>
</protein>
<feature type="transmembrane region" description="Helical" evidence="9">
    <location>
        <begin position="20"/>
        <end position="39"/>
    </location>
</feature>
<dbReference type="RefSeq" id="WP_149265971.1">
    <property type="nucleotide sequence ID" value="NZ_VFJB01000004.1"/>
</dbReference>